<protein>
    <recommendedName>
        <fullName evidence="3">DUF7924 domain-containing protein</fullName>
    </recommendedName>
</protein>
<dbReference type="RefSeq" id="XP_022497837.1">
    <property type="nucleotide sequence ID" value="XM_022646179.1"/>
</dbReference>
<dbReference type="PANTHER" id="PTHR42470">
    <property type="entry name" value="VAST DOMAIN-CONTAINING PROTEIN"/>
    <property type="match status" value="1"/>
</dbReference>
<evidence type="ECO:0000313" key="5">
    <source>
        <dbReference type="Proteomes" id="UP000185904"/>
    </source>
</evidence>
<feature type="region of interest" description="Disordered" evidence="1">
    <location>
        <begin position="1306"/>
        <end position="1363"/>
    </location>
</feature>
<evidence type="ECO:0000256" key="2">
    <source>
        <dbReference type="SAM" id="Phobius"/>
    </source>
</evidence>
<dbReference type="Pfam" id="PF25545">
    <property type="entry name" value="DUF7924"/>
    <property type="match status" value="1"/>
</dbReference>
<evidence type="ECO:0000259" key="3">
    <source>
        <dbReference type="Pfam" id="PF25545"/>
    </source>
</evidence>
<feature type="transmembrane region" description="Helical" evidence="2">
    <location>
        <begin position="12"/>
        <end position="39"/>
    </location>
</feature>
<feature type="region of interest" description="Disordered" evidence="1">
    <location>
        <begin position="1238"/>
        <end position="1277"/>
    </location>
</feature>
<evidence type="ECO:0000256" key="1">
    <source>
        <dbReference type="SAM" id="MobiDB-lite"/>
    </source>
</evidence>
<feature type="region of interest" description="Disordered" evidence="1">
    <location>
        <begin position="698"/>
        <end position="721"/>
    </location>
</feature>
<feature type="transmembrane region" description="Helical" evidence="2">
    <location>
        <begin position="737"/>
        <end position="763"/>
    </location>
</feature>
<accession>A0A178CUI5</accession>
<dbReference type="GeneID" id="34591306"/>
<dbReference type="PANTHER" id="PTHR42470:SF2">
    <property type="match status" value="1"/>
</dbReference>
<organism evidence="4 5">
    <name type="scientific">Fonsecaea nubica</name>
    <dbReference type="NCBI Taxonomy" id="856822"/>
    <lineage>
        <taxon>Eukaryota</taxon>
        <taxon>Fungi</taxon>
        <taxon>Dikarya</taxon>
        <taxon>Ascomycota</taxon>
        <taxon>Pezizomycotina</taxon>
        <taxon>Eurotiomycetes</taxon>
        <taxon>Chaetothyriomycetidae</taxon>
        <taxon>Chaetothyriales</taxon>
        <taxon>Herpotrichiellaceae</taxon>
        <taxon>Fonsecaea</taxon>
    </lineage>
</organism>
<dbReference type="OrthoDB" id="3034003at2759"/>
<evidence type="ECO:0000313" key="4">
    <source>
        <dbReference type="EMBL" id="OAL32585.1"/>
    </source>
</evidence>
<keyword evidence="5" id="KW-1185">Reference proteome</keyword>
<feature type="compositionally biased region" description="Basic and acidic residues" evidence="1">
    <location>
        <begin position="1312"/>
        <end position="1354"/>
    </location>
</feature>
<gene>
    <name evidence="4" type="ORF">AYO20_07895</name>
</gene>
<comment type="caution">
    <text evidence="4">The sequence shown here is derived from an EMBL/GenBank/DDBJ whole genome shotgun (WGS) entry which is preliminary data.</text>
</comment>
<reference evidence="4 5" key="1">
    <citation type="submission" date="2016-03" db="EMBL/GenBank/DDBJ databases">
        <title>The draft genome sequence of Fonsecaea nubica causative agent of cutaneous subcutaneous infection in human host.</title>
        <authorList>
            <person name="Costa F."/>
            <person name="Sybren D.H."/>
            <person name="Raittz R.T."/>
            <person name="Weiss V.A."/>
            <person name="Leao A.C."/>
            <person name="Gomes R."/>
            <person name="De Souza E.M."/>
            <person name="Pedrosa F.O."/>
            <person name="Steffens M.B."/>
            <person name="Bombassaro A."/>
            <person name="Tadra-Sfeir M.Z."/>
            <person name="Moreno L.F."/>
            <person name="Najafzadeh M.J."/>
            <person name="Felipe M.S."/>
            <person name="Teixeira M."/>
            <person name="Sun J."/>
            <person name="Xi L."/>
            <person name="Castro M.A."/>
            <person name="Vicente V.A."/>
        </authorList>
    </citation>
    <scope>NUCLEOTIDE SEQUENCE [LARGE SCALE GENOMIC DNA]</scope>
    <source>
        <strain evidence="4 5">CBS 269.64</strain>
    </source>
</reference>
<proteinExistence type="predicted"/>
<feature type="transmembrane region" description="Helical" evidence="2">
    <location>
        <begin position="936"/>
        <end position="955"/>
    </location>
</feature>
<sequence>MVDLNNLTVGYVSGIIAAAIFVVQIFVPTALPVILLGLLNENHSAATATAVGWSVVGRFLHSSYWPTILSGDTAATSQVPARVVTISALKSFFTILIGVAAIVTPLGLYQDIISSNTETTSAFHYIADKSEFGLGTPPRTYLPWSRICGGWTPANCPNSPETITYFTNATGEYFSADYYDSHVPQYVIDVFGSGLATQPKSVSSIWDIQSRSYTWSQINDNPSALVADNGSAYPVTAYRQISTMVLEDDYLAIEGLVVDMKNGGIGFRNHSAPPVSPFGSAWSEDLLFVEPESVCVDTNLTLDFTIPVYTSFGRQVSDLVLTDRGGFANLIQKYPLWDREDTQKNPDLYLRAYKAAWINNAWSMAFMNVTNFANQSDPDSHAFEYLNSHVGKTFPLMSSNTSGLSGMSSSLGPDLLTTSTLFGYYLSGLDQGTGIYDNYSSSLNLSTSSTPSVPPLYSNPFKITQSNFSSAELLCQGAGGQDIANITNFAAACGLLYGAPRRRGGSESVVFEPGSKWTIPLYSCISTSKAVIKTVSFRFNGSDDLSGLTITNISNKVYPNETSKPLWGVEKTNKVLADVRVLWGLLSGPDQGNVSVTTLRKESLYLPGYVGGGGGGPLSVGYQNLPGLDFHADALGAIYDISSYGSTGTTDYSGRSNLAMYRLWQDLSRTPATAARMLNLIWTDVAANSVVGTRSLQQPLQRSLQKRDDSSSSQGGDEDPTLLMPVTVFERRVRYHMVYGIPAFMTLLGTLCVLVAVLVVLCLGRAGTAKMRRYLDRTSPGRLMTSHATLDSHTHIHPFESESEKYRSDTGGSVRSTKDWITTQGRREITLSQAADGSIIVEDPQAERAPLPVVEQPYAPAALRSARSLPLPAEALACNTSIELRACERTPNSKRSLRRQHILSLSLSLSLHKIDNVCWRGLVWKQRNPDDIRETAALRTLLALLSILGLTIRSLTGSPPYPGPKTFGDEASLCGSYLNGSRGVVKSSVFSQEQFANVLDRVRHLNETRIQRDITPWVVPSAETLFIRGEHLHGWIGEELNAEWIRCATLGSTTPKPDYTAGLQRTSFSEEEIRKLENYATPERPFYFTPDLCFPFLICEAKTGERGLNEADCQNIHSGSIAVRAIMSLYQEAFAGEQSCRIAELHGQVLVFTVSHDNDRVFLYGHYAVPDRNFSGGLRYYRYPIALYSLSTNNGADRLKAYNFVCTAYEKFAPDHRQRIKDAVAHLPLPADWTGPSFRASDVSVNPLDAQPDSQAESSQGDDVFKRPGPPSSASRLIEVESLRKQLDQERHESKQQLDQLLGQMERQLQQQREDSKEQMEQMERQLQQQREDSKKQMEQMERQLQQRREDSKKQMGQMERQLEQQGQIIALLHAKSN</sequence>
<dbReference type="Proteomes" id="UP000185904">
    <property type="component" value="Unassembled WGS sequence"/>
</dbReference>
<keyword evidence="2" id="KW-0472">Membrane</keyword>
<dbReference type="InterPro" id="IPR057684">
    <property type="entry name" value="DUF7924"/>
</dbReference>
<feature type="transmembrane region" description="Helical" evidence="2">
    <location>
        <begin position="92"/>
        <end position="109"/>
    </location>
</feature>
<feature type="compositionally biased region" description="Polar residues" evidence="1">
    <location>
        <begin position="1252"/>
        <end position="1261"/>
    </location>
</feature>
<dbReference type="EMBL" id="LVCJ01000058">
    <property type="protein sequence ID" value="OAL32585.1"/>
    <property type="molecule type" value="Genomic_DNA"/>
</dbReference>
<keyword evidence="2" id="KW-1133">Transmembrane helix</keyword>
<name>A0A178CUI5_9EURO</name>
<keyword evidence="2" id="KW-0812">Transmembrane</keyword>
<feature type="domain" description="DUF7924" evidence="3">
    <location>
        <begin position="995"/>
        <end position="1224"/>
    </location>
</feature>